<evidence type="ECO:0000313" key="3">
    <source>
        <dbReference type="EMBL" id="SJL03429.1"/>
    </source>
</evidence>
<organism evidence="3 4">
    <name type="scientific">Armillaria ostoyae</name>
    <name type="common">Armillaria root rot fungus</name>
    <dbReference type="NCBI Taxonomy" id="47428"/>
    <lineage>
        <taxon>Eukaryota</taxon>
        <taxon>Fungi</taxon>
        <taxon>Dikarya</taxon>
        <taxon>Basidiomycota</taxon>
        <taxon>Agaricomycotina</taxon>
        <taxon>Agaricomycetes</taxon>
        <taxon>Agaricomycetidae</taxon>
        <taxon>Agaricales</taxon>
        <taxon>Marasmiineae</taxon>
        <taxon>Physalacriaceae</taxon>
        <taxon>Armillaria</taxon>
    </lineage>
</organism>
<protein>
    <recommendedName>
        <fullName evidence="2">Transcription factor TFIIIC triple barrel domain-containing protein</fullName>
    </recommendedName>
</protein>
<feature type="region of interest" description="Disordered" evidence="1">
    <location>
        <begin position="244"/>
        <end position="263"/>
    </location>
</feature>
<feature type="region of interest" description="Disordered" evidence="1">
    <location>
        <begin position="108"/>
        <end position="186"/>
    </location>
</feature>
<name>A0A284R405_ARMOS</name>
<evidence type="ECO:0000256" key="1">
    <source>
        <dbReference type="SAM" id="MobiDB-lite"/>
    </source>
</evidence>
<dbReference type="STRING" id="47428.A0A284R405"/>
<dbReference type="InterPro" id="IPR042771">
    <property type="entry name" value="GTF3C6-like"/>
</dbReference>
<proteinExistence type="predicted"/>
<dbReference type="OrthoDB" id="1877767at2759"/>
<dbReference type="GO" id="GO:0006383">
    <property type="term" value="P:transcription by RNA polymerase III"/>
    <property type="evidence" value="ECO:0007669"/>
    <property type="project" value="InterPro"/>
</dbReference>
<evidence type="ECO:0000259" key="2">
    <source>
        <dbReference type="Pfam" id="PF10419"/>
    </source>
</evidence>
<gene>
    <name evidence="3" type="ORF">ARMOST_06784</name>
</gene>
<dbReference type="OMA" id="HNSINGC"/>
<feature type="compositionally biased region" description="Basic and acidic residues" evidence="1">
    <location>
        <begin position="108"/>
        <end position="139"/>
    </location>
</feature>
<sequence>MSLCPGYKQVDAFGPDDDYEDEEEVSYVTLDLGSVEPSLLPSSANYRLIGLDTPTPFLQLSGTVLKGRHESLLGTELVFSDGKDASADRSRRTVAYLANTKQRVCFKEVRLQPKGEGKEKDKEPRADEDNGRHALDRTTGKQAPPPRKKRTKKKAEDGTEGEGAGPMRKSGRKGKGKKKQVDNDDEDEEMMAAGLQPTICSSSDSTPIHISLRRDVIHNSINGCIDDFRFCRVGILHVRAEGANSDSQMLTSPGSPSEQTPNG</sequence>
<dbReference type="Pfam" id="PF10419">
    <property type="entry name" value="TFIIIC_sub6"/>
    <property type="match status" value="1"/>
</dbReference>
<dbReference type="EMBL" id="FUEG01000004">
    <property type="protein sequence ID" value="SJL03429.1"/>
    <property type="molecule type" value="Genomic_DNA"/>
</dbReference>
<dbReference type="AlphaFoldDB" id="A0A284R405"/>
<dbReference type="GO" id="GO:0000127">
    <property type="term" value="C:transcription factor TFIIIC complex"/>
    <property type="evidence" value="ECO:0007669"/>
    <property type="project" value="TreeGrafter"/>
</dbReference>
<feature type="compositionally biased region" description="Basic residues" evidence="1">
    <location>
        <begin position="169"/>
        <end position="178"/>
    </location>
</feature>
<dbReference type="PANTHER" id="PTHR21860:SF2">
    <property type="entry name" value="GENERAL TRANSCRIPTION FACTOR 3C POLYPEPTIDE 6"/>
    <property type="match status" value="1"/>
</dbReference>
<evidence type="ECO:0000313" key="4">
    <source>
        <dbReference type="Proteomes" id="UP000219338"/>
    </source>
</evidence>
<reference evidence="4" key="1">
    <citation type="journal article" date="2017" name="Nat. Ecol. Evol.">
        <title>Genome expansion and lineage-specific genetic innovations in the forest pathogenic fungi Armillaria.</title>
        <authorList>
            <person name="Sipos G."/>
            <person name="Prasanna A.N."/>
            <person name="Walter M.C."/>
            <person name="O'Connor E."/>
            <person name="Balint B."/>
            <person name="Krizsan K."/>
            <person name="Kiss B."/>
            <person name="Hess J."/>
            <person name="Varga T."/>
            <person name="Slot J."/>
            <person name="Riley R."/>
            <person name="Boka B."/>
            <person name="Rigling D."/>
            <person name="Barry K."/>
            <person name="Lee J."/>
            <person name="Mihaltcheva S."/>
            <person name="LaButti K."/>
            <person name="Lipzen A."/>
            <person name="Waldron R."/>
            <person name="Moloney N.M."/>
            <person name="Sperisen C."/>
            <person name="Kredics L."/>
            <person name="Vagvoelgyi C."/>
            <person name="Patrignani A."/>
            <person name="Fitzpatrick D."/>
            <person name="Nagy I."/>
            <person name="Doyle S."/>
            <person name="Anderson J.B."/>
            <person name="Grigoriev I.V."/>
            <person name="Gueldener U."/>
            <person name="Muensterkoetter M."/>
            <person name="Nagy L.G."/>
        </authorList>
    </citation>
    <scope>NUCLEOTIDE SEQUENCE [LARGE SCALE GENOMIC DNA]</scope>
    <source>
        <strain evidence="4">C18/9</strain>
    </source>
</reference>
<accession>A0A284R405</accession>
<dbReference type="Proteomes" id="UP000219338">
    <property type="component" value="Unassembled WGS sequence"/>
</dbReference>
<dbReference type="PANTHER" id="PTHR21860">
    <property type="entry name" value="TRANSCRIPTION INITIATION FACTOR IIIC TFIIIC , POLYPEPTIDE 6-RELATED"/>
    <property type="match status" value="1"/>
</dbReference>
<dbReference type="InterPro" id="IPR019481">
    <property type="entry name" value="TFIIIC_triple_barrel"/>
</dbReference>
<feature type="domain" description="Transcription factor TFIIIC triple barrel" evidence="2">
    <location>
        <begin position="21"/>
        <end position="112"/>
    </location>
</feature>
<dbReference type="Gene3D" id="2.60.40.4370">
    <property type="match status" value="1"/>
</dbReference>
<keyword evidence="4" id="KW-1185">Reference proteome</keyword>